<protein>
    <submittedName>
        <fullName evidence="1">Uncharacterized protein</fullName>
    </submittedName>
</protein>
<sequence length="776" mass="82961">MKNTDISITPALPEAGDSSTIVINMRNRNGRLVPAMDSPPASDVAAEYTHTDGSRSVFTINDREVVVSRGGSDTLLGTLPADFRCAAVTARSILFMTDAGPWHVDYNEAADSFTALGTKPEFPPVVIEAADAGEYHVIAPACRLDRPVERWPGTLSATDSRRITFALYSAYNRAAVKASSAGCFTAPVLVWYRITDASGNTLHRSSPVMLAPAEEYRPPRAVIKLSSGDGGYTHVLAGQVSVRAFSIAMRIAAVPDSSWARKAAAVEVYVSPALAVVDAGADASFDFGDADGSYGTVTATLPLKHTPALATLPVIDRLETACRCIARISDPFTGGVPVMPEAARRLAFMNYDTGAGLASVMRKDPGMYPPLKGAVEAPHSFAARTALVTGDMLVWADITPVRALPQSPLVRAVKSIPAMAWTSVTRVTLRHDDGTEEIVSSIHSGSGNAPLRLSPLTAYPHPAAIRMELGVSYADGTHRHIDIPLSPSPCRRMACHLSDNCAHMDLEPCEEPLAPLSAGHPPRLAGTVLAASPSSPVDIDSTAEITCGRITAVTPAAKSSSAWDFARRHLYVFSVNGIYALSVNASRTLSSAHIIDRRGVGDARKVAVTPDGVYASALDDTLLRITASKTAALMSRCRARHLVYRPGLQELWCLMPDGRWLVLDSDRCVRYHDGSRTVSYATTFALPGQRPRSVGAVTWRVRADDCRLRAAVESDNGSRRPALINALNAAGAVHAPLRARIVTRPVRSVTLRLSGSADESMQLEEIILTLLSWTGH</sequence>
<dbReference type="RefSeq" id="WP_369863357.1">
    <property type="nucleotide sequence ID" value="NZ_JBCLPP010000013.1"/>
</dbReference>
<comment type="caution">
    <text evidence="1">The sequence shown here is derived from an EMBL/GenBank/DDBJ whole genome shotgun (WGS) entry which is preliminary data.</text>
</comment>
<dbReference type="Proteomes" id="UP001565200">
    <property type="component" value="Unassembled WGS sequence"/>
</dbReference>
<organism evidence="1 2">
    <name type="scientific">Heminiphilus faecis</name>
    <dbReference type="NCBI Taxonomy" id="2601703"/>
    <lineage>
        <taxon>Bacteria</taxon>
        <taxon>Pseudomonadati</taxon>
        <taxon>Bacteroidota</taxon>
        <taxon>Bacteroidia</taxon>
        <taxon>Bacteroidales</taxon>
        <taxon>Muribaculaceae</taxon>
        <taxon>Heminiphilus</taxon>
    </lineage>
</organism>
<proteinExistence type="predicted"/>
<reference evidence="1 2" key="1">
    <citation type="submission" date="2024-03" db="EMBL/GenBank/DDBJ databases">
        <title>Mouse gut bacterial collection (mGBC) of GemPharmatech.</title>
        <authorList>
            <person name="He Y."/>
            <person name="Dong L."/>
            <person name="Wu D."/>
            <person name="Gao X."/>
            <person name="Lin Z."/>
        </authorList>
    </citation>
    <scope>NUCLEOTIDE SEQUENCE [LARGE SCALE GENOMIC DNA]</scope>
    <source>
        <strain evidence="1 2">54-13</strain>
    </source>
</reference>
<keyword evidence="2" id="KW-1185">Reference proteome</keyword>
<evidence type="ECO:0000313" key="1">
    <source>
        <dbReference type="EMBL" id="MEY8245207.1"/>
    </source>
</evidence>
<gene>
    <name evidence="1" type="ORF">AAK873_06200</name>
</gene>
<dbReference type="EMBL" id="JBCLPP010000013">
    <property type="protein sequence ID" value="MEY8245207.1"/>
    <property type="molecule type" value="Genomic_DNA"/>
</dbReference>
<name>A0ABV4CUZ5_9BACT</name>
<evidence type="ECO:0000313" key="2">
    <source>
        <dbReference type="Proteomes" id="UP001565200"/>
    </source>
</evidence>
<accession>A0ABV4CUZ5</accession>